<dbReference type="GO" id="GO:0005886">
    <property type="term" value="C:plasma membrane"/>
    <property type="evidence" value="ECO:0007669"/>
    <property type="project" value="UniProtKB-SubCell"/>
</dbReference>
<dbReference type="InterPro" id="IPR003400">
    <property type="entry name" value="ExbD"/>
</dbReference>
<gene>
    <name evidence="10" type="ORF">MNBD_GAMMA17-2030</name>
</gene>
<dbReference type="GO" id="GO:0015031">
    <property type="term" value="P:protein transport"/>
    <property type="evidence" value="ECO:0007669"/>
    <property type="project" value="InterPro"/>
</dbReference>
<name>A0A3B0Z949_9ZZZZ</name>
<evidence type="ECO:0000256" key="7">
    <source>
        <dbReference type="ARBA" id="ARBA00023136"/>
    </source>
</evidence>
<accession>A0A3B0Z949</accession>
<keyword evidence="6 9" id="KW-1133">Transmembrane helix</keyword>
<dbReference type="Gene3D" id="3.30.420.270">
    <property type="match status" value="1"/>
</dbReference>
<proteinExistence type="inferred from homology"/>
<evidence type="ECO:0000313" key="10">
    <source>
        <dbReference type="EMBL" id="VAW89928.1"/>
    </source>
</evidence>
<organism evidence="10">
    <name type="scientific">hydrothermal vent metagenome</name>
    <dbReference type="NCBI Taxonomy" id="652676"/>
    <lineage>
        <taxon>unclassified sequences</taxon>
        <taxon>metagenomes</taxon>
        <taxon>ecological metagenomes</taxon>
    </lineage>
</organism>
<dbReference type="NCBIfam" id="TIGR02801">
    <property type="entry name" value="tolR"/>
    <property type="match status" value="1"/>
</dbReference>
<dbReference type="Pfam" id="PF02472">
    <property type="entry name" value="ExbD"/>
    <property type="match status" value="1"/>
</dbReference>
<keyword evidence="2" id="KW-1003">Cell membrane</keyword>
<dbReference type="PANTHER" id="PTHR30558:SF7">
    <property type="entry name" value="TOL-PAL SYSTEM PROTEIN TOLR"/>
    <property type="match status" value="1"/>
</dbReference>
<dbReference type="PANTHER" id="PTHR30558">
    <property type="entry name" value="EXBD MEMBRANE COMPONENT OF PMF-DRIVEN MACROMOLECULE IMPORT SYSTEM"/>
    <property type="match status" value="1"/>
</dbReference>
<keyword evidence="8" id="KW-0131">Cell cycle</keyword>
<protein>
    <submittedName>
        <fullName evidence="10">Tol biopolymer transport system, TolR protein</fullName>
    </submittedName>
</protein>
<dbReference type="AlphaFoldDB" id="A0A3B0Z949"/>
<sequence>MSNTKRTRKRPMSEINVVPYIDVMLVLLIIFMVTAPLMTQGVKVDLPQATAEPVDQSEKEPLIVSIDIDGLYYLNVGDDPKKGVDHELLVQRVAAVLRYQPGTPVLVRGDSAVNYGAVVTAMALLQKAGAPSVGLVTDALDE</sequence>
<evidence type="ECO:0000256" key="3">
    <source>
        <dbReference type="ARBA" id="ARBA00022519"/>
    </source>
</evidence>
<feature type="transmembrane region" description="Helical" evidence="9">
    <location>
        <begin position="20"/>
        <end position="38"/>
    </location>
</feature>
<keyword evidence="7 9" id="KW-0472">Membrane</keyword>
<dbReference type="HAMAP" id="MF_02203">
    <property type="entry name" value="TolR"/>
    <property type="match status" value="1"/>
</dbReference>
<reference evidence="10" key="1">
    <citation type="submission" date="2018-06" db="EMBL/GenBank/DDBJ databases">
        <authorList>
            <person name="Zhirakovskaya E."/>
        </authorList>
    </citation>
    <scope>NUCLEOTIDE SEQUENCE</scope>
</reference>
<dbReference type="GO" id="GO:0022857">
    <property type="term" value="F:transmembrane transporter activity"/>
    <property type="evidence" value="ECO:0007669"/>
    <property type="project" value="InterPro"/>
</dbReference>
<evidence type="ECO:0000256" key="6">
    <source>
        <dbReference type="ARBA" id="ARBA00022989"/>
    </source>
</evidence>
<comment type="subcellular location">
    <subcellularLocation>
        <location evidence="1">Cell membrane</location>
        <topology evidence="1">Single-pass membrane protein</topology>
    </subcellularLocation>
</comment>
<evidence type="ECO:0000256" key="8">
    <source>
        <dbReference type="ARBA" id="ARBA00023306"/>
    </source>
</evidence>
<evidence type="ECO:0000256" key="1">
    <source>
        <dbReference type="ARBA" id="ARBA00004162"/>
    </source>
</evidence>
<keyword evidence="3" id="KW-0997">Cell inner membrane</keyword>
<dbReference type="InterPro" id="IPR014168">
    <property type="entry name" value="Tol-Pal_TolR"/>
</dbReference>
<dbReference type="EMBL" id="UOFQ01000162">
    <property type="protein sequence ID" value="VAW89928.1"/>
    <property type="molecule type" value="Genomic_DNA"/>
</dbReference>
<evidence type="ECO:0000256" key="9">
    <source>
        <dbReference type="SAM" id="Phobius"/>
    </source>
</evidence>
<evidence type="ECO:0000256" key="4">
    <source>
        <dbReference type="ARBA" id="ARBA00022618"/>
    </source>
</evidence>
<evidence type="ECO:0000256" key="5">
    <source>
        <dbReference type="ARBA" id="ARBA00022692"/>
    </source>
</evidence>
<dbReference type="GO" id="GO:0051301">
    <property type="term" value="P:cell division"/>
    <property type="evidence" value="ECO:0007669"/>
    <property type="project" value="UniProtKB-KW"/>
</dbReference>
<keyword evidence="4" id="KW-0132">Cell division</keyword>
<keyword evidence="5 9" id="KW-0812">Transmembrane</keyword>
<evidence type="ECO:0000256" key="2">
    <source>
        <dbReference type="ARBA" id="ARBA00022475"/>
    </source>
</evidence>